<feature type="compositionally biased region" description="Basic and acidic residues" evidence="1">
    <location>
        <begin position="24"/>
        <end position="33"/>
    </location>
</feature>
<feature type="region of interest" description="Disordered" evidence="1">
    <location>
        <begin position="24"/>
        <end position="68"/>
    </location>
</feature>
<reference evidence="2 3" key="1">
    <citation type="journal article" date="2019" name="Sci. Rep.">
        <title>Orb-weaving spider Araneus ventricosus genome elucidates the spidroin gene catalogue.</title>
        <authorList>
            <person name="Kono N."/>
            <person name="Nakamura H."/>
            <person name="Ohtoshi R."/>
            <person name="Moran D.A.P."/>
            <person name="Shinohara A."/>
            <person name="Yoshida Y."/>
            <person name="Fujiwara M."/>
            <person name="Mori M."/>
            <person name="Tomita M."/>
            <person name="Arakawa K."/>
        </authorList>
    </citation>
    <scope>NUCLEOTIDE SEQUENCE [LARGE SCALE GENOMIC DNA]</scope>
</reference>
<feature type="region of interest" description="Disordered" evidence="1">
    <location>
        <begin position="86"/>
        <end position="123"/>
    </location>
</feature>
<feature type="compositionally biased region" description="Polar residues" evidence="1">
    <location>
        <begin position="87"/>
        <end position="101"/>
    </location>
</feature>
<feature type="compositionally biased region" description="Basic and acidic residues" evidence="1">
    <location>
        <begin position="111"/>
        <end position="123"/>
    </location>
</feature>
<evidence type="ECO:0000256" key="1">
    <source>
        <dbReference type="SAM" id="MobiDB-lite"/>
    </source>
</evidence>
<sequence>MQHYLIQYISFSLFSPSLIAAQKREKNNEKPDLPETSLTDSQVQNEDAPINLQIPTSNHNGEEQEPPAEEIFPEVASIPDVEVKIKSNPSQSTEFWPSTNGPFDEDESQPPEDRPLESASIEKDEVDALFDRIDEKSTEASADQQQQRPIEDILQALDQLVSAPREVEISIDWDARGPINIREKTVTPSNASDVGSILSETDGLTEDRKRCIESLLKEVDECLRVREAEITAILHALYQVSNSPPENCIIYSDPLSALESMTSLHRFSHPLTSNVLELHDRLECRDSLFSFAGFPLT</sequence>
<feature type="compositionally biased region" description="Polar residues" evidence="1">
    <location>
        <begin position="36"/>
        <end position="45"/>
    </location>
</feature>
<gene>
    <name evidence="2" type="ORF">AVEN_70211_1</name>
</gene>
<name>A0A4Y2FFI9_ARAVE</name>
<dbReference type="EMBL" id="BGPR01000882">
    <property type="protein sequence ID" value="GBM39039.1"/>
    <property type="molecule type" value="Genomic_DNA"/>
</dbReference>
<protein>
    <submittedName>
        <fullName evidence="2">Uncharacterized protein</fullName>
    </submittedName>
</protein>
<evidence type="ECO:0000313" key="2">
    <source>
        <dbReference type="EMBL" id="GBM39039.1"/>
    </source>
</evidence>
<dbReference type="AlphaFoldDB" id="A0A4Y2FFI9"/>
<dbReference type="Proteomes" id="UP000499080">
    <property type="component" value="Unassembled WGS sequence"/>
</dbReference>
<keyword evidence="3" id="KW-1185">Reference proteome</keyword>
<accession>A0A4Y2FFI9</accession>
<comment type="caution">
    <text evidence="2">The sequence shown here is derived from an EMBL/GenBank/DDBJ whole genome shotgun (WGS) entry which is preliminary data.</text>
</comment>
<evidence type="ECO:0000313" key="3">
    <source>
        <dbReference type="Proteomes" id="UP000499080"/>
    </source>
</evidence>
<organism evidence="2 3">
    <name type="scientific">Araneus ventricosus</name>
    <name type="common">Orbweaver spider</name>
    <name type="synonym">Epeira ventricosa</name>
    <dbReference type="NCBI Taxonomy" id="182803"/>
    <lineage>
        <taxon>Eukaryota</taxon>
        <taxon>Metazoa</taxon>
        <taxon>Ecdysozoa</taxon>
        <taxon>Arthropoda</taxon>
        <taxon>Chelicerata</taxon>
        <taxon>Arachnida</taxon>
        <taxon>Araneae</taxon>
        <taxon>Araneomorphae</taxon>
        <taxon>Entelegynae</taxon>
        <taxon>Araneoidea</taxon>
        <taxon>Araneidae</taxon>
        <taxon>Araneus</taxon>
    </lineage>
</organism>
<dbReference type="OrthoDB" id="6435630at2759"/>
<proteinExistence type="predicted"/>